<sequence>MTSRVELDLPPAGSSLPLSDLERFVEQARHAGAGADTPVIAVAPNQDPDMTIALRVEFDSSIAERADLDDLLGLLGEIERNDGDAHAQHRAIRELRRHLTGHTE</sequence>
<evidence type="ECO:0000313" key="2">
    <source>
        <dbReference type="Proteomes" id="UP000294911"/>
    </source>
</evidence>
<evidence type="ECO:0000313" key="1">
    <source>
        <dbReference type="EMBL" id="TCP43663.1"/>
    </source>
</evidence>
<name>A0A4R2Q4E3_9PSEU</name>
<reference evidence="1 2" key="1">
    <citation type="submission" date="2019-03" db="EMBL/GenBank/DDBJ databases">
        <title>Genomic Encyclopedia of Type Strains, Phase IV (KMG-IV): sequencing the most valuable type-strain genomes for metagenomic binning, comparative biology and taxonomic classification.</title>
        <authorList>
            <person name="Goeker M."/>
        </authorList>
    </citation>
    <scope>NUCLEOTIDE SEQUENCE [LARGE SCALE GENOMIC DNA]</scope>
    <source>
        <strain evidence="1 2">DSM 45765</strain>
    </source>
</reference>
<comment type="caution">
    <text evidence="1">The sequence shown here is derived from an EMBL/GenBank/DDBJ whole genome shotgun (WGS) entry which is preliminary data.</text>
</comment>
<gene>
    <name evidence="1" type="ORF">EV191_12163</name>
</gene>
<dbReference type="RefSeq" id="WP_132880649.1">
    <property type="nucleotide sequence ID" value="NZ_SLXQ01000021.1"/>
</dbReference>
<organism evidence="1 2">
    <name type="scientific">Tamaricihabitans halophyticus</name>
    <dbReference type="NCBI Taxonomy" id="1262583"/>
    <lineage>
        <taxon>Bacteria</taxon>
        <taxon>Bacillati</taxon>
        <taxon>Actinomycetota</taxon>
        <taxon>Actinomycetes</taxon>
        <taxon>Pseudonocardiales</taxon>
        <taxon>Pseudonocardiaceae</taxon>
        <taxon>Tamaricihabitans</taxon>
    </lineage>
</organism>
<protein>
    <submittedName>
        <fullName evidence="1">Uncharacterized protein</fullName>
    </submittedName>
</protein>
<dbReference type="Proteomes" id="UP000294911">
    <property type="component" value="Unassembled WGS sequence"/>
</dbReference>
<keyword evidence="2" id="KW-1185">Reference proteome</keyword>
<dbReference type="EMBL" id="SLXQ01000021">
    <property type="protein sequence ID" value="TCP43663.1"/>
    <property type="molecule type" value="Genomic_DNA"/>
</dbReference>
<dbReference type="OrthoDB" id="8418678at2"/>
<dbReference type="AlphaFoldDB" id="A0A4R2Q4E3"/>
<proteinExistence type="predicted"/>
<accession>A0A4R2Q4E3</accession>